<proteinExistence type="predicted"/>
<name>A0A1H3T0J7_9ACTN</name>
<evidence type="ECO:0000313" key="1">
    <source>
        <dbReference type="EMBL" id="SDZ43265.1"/>
    </source>
</evidence>
<organism evidence="1 2">
    <name type="scientific">Micromonospora pattaloongensis</name>
    <dbReference type="NCBI Taxonomy" id="405436"/>
    <lineage>
        <taxon>Bacteria</taxon>
        <taxon>Bacillati</taxon>
        <taxon>Actinomycetota</taxon>
        <taxon>Actinomycetes</taxon>
        <taxon>Micromonosporales</taxon>
        <taxon>Micromonosporaceae</taxon>
        <taxon>Micromonospora</taxon>
    </lineage>
</organism>
<reference evidence="2" key="1">
    <citation type="submission" date="2016-10" db="EMBL/GenBank/DDBJ databases">
        <authorList>
            <person name="Varghese N."/>
            <person name="Submissions S."/>
        </authorList>
    </citation>
    <scope>NUCLEOTIDE SEQUENCE [LARGE SCALE GENOMIC DNA]</scope>
    <source>
        <strain evidence="2">DSM 45245</strain>
    </source>
</reference>
<protein>
    <submittedName>
        <fullName evidence="1">Uncharacterized protein</fullName>
    </submittedName>
</protein>
<sequence length="124" mass="13882">MVYDSTRAVGGVVTTSVEEPTVGRNHYRVGVRLRDGKPLSILFNAAAFLVAGAEQQDPYMINAVFVDVPGGDVYRRAGLRVATTAELNQPLNDRHLHLLTEEERRDVAYHQPSRLGDLLFNWFD</sequence>
<evidence type="ECO:0000313" key="2">
    <source>
        <dbReference type="Proteomes" id="UP000242415"/>
    </source>
</evidence>
<dbReference type="AlphaFoldDB" id="A0A1H3T0J7"/>
<dbReference type="EMBL" id="FNPH01000016">
    <property type="protein sequence ID" value="SDZ43265.1"/>
    <property type="molecule type" value="Genomic_DNA"/>
</dbReference>
<accession>A0A1H3T0J7</accession>
<dbReference type="Proteomes" id="UP000242415">
    <property type="component" value="Unassembled WGS sequence"/>
</dbReference>
<keyword evidence="2" id="KW-1185">Reference proteome</keyword>
<gene>
    <name evidence="1" type="ORF">SAMN05444365_1167</name>
</gene>